<dbReference type="FunFam" id="3.20.19.10:FF:000001">
    <property type="entry name" value="Aconitate hydratase"/>
    <property type="match status" value="1"/>
</dbReference>
<dbReference type="NCBIfam" id="NF006757">
    <property type="entry name" value="PRK09277.1"/>
    <property type="match status" value="1"/>
</dbReference>
<evidence type="ECO:0000256" key="4">
    <source>
        <dbReference type="ARBA" id="ARBA00005026"/>
    </source>
</evidence>
<dbReference type="CDD" id="cd01580">
    <property type="entry name" value="AcnA_IRP_Swivel"/>
    <property type="match status" value="1"/>
</dbReference>
<dbReference type="InterPro" id="IPR001030">
    <property type="entry name" value="Acoase/IPM_deHydtase_lsu_aba"/>
</dbReference>
<dbReference type="Proteomes" id="UP000005695">
    <property type="component" value="Unassembled WGS sequence"/>
</dbReference>
<dbReference type="InterPro" id="IPR015931">
    <property type="entry name" value="Acnase/IPM_dHydase_lsu_aba_1/3"/>
</dbReference>
<dbReference type="PROSITE" id="PS01244">
    <property type="entry name" value="ACONITASE_2"/>
    <property type="match status" value="1"/>
</dbReference>
<comment type="catalytic activity">
    <reaction evidence="13 14">
        <text>citrate = D-threo-isocitrate</text>
        <dbReference type="Rhea" id="RHEA:10336"/>
        <dbReference type="ChEBI" id="CHEBI:15562"/>
        <dbReference type="ChEBI" id="CHEBI:16947"/>
        <dbReference type="EC" id="4.2.1.3"/>
    </reaction>
</comment>
<accession>Q1K1B9</accession>
<evidence type="ECO:0000313" key="18">
    <source>
        <dbReference type="Proteomes" id="UP000005695"/>
    </source>
</evidence>
<dbReference type="GO" id="GO:0046872">
    <property type="term" value="F:metal ion binding"/>
    <property type="evidence" value="ECO:0007669"/>
    <property type="project" value="UniProtKB-KW"/>
</dbReference>
<comment type="pathway">
    <text evidence="4">Organic acid metabolism; propanoate degradation.</text>
</comment>
<comment type="cofactor">
    <cofactor evidence="2">
        <name>[4Fe-4S] cluster</name>
        <dbReference type="ChEBI" id="CHEBI:49883"/>
    </cofactor>
</comment>
<dbReference type="Gene3D" id="6.10.190.10">
    <property type="match status" value="1"/>
</dbReference>
<evidence type="ECO:0000256" key="2">
    <source>
        <dbReference type="ARBA" id="ARBA00001966"/>
    </source>
</evidence>
<dbReference type="PROSITE" id="PS00450">
    <property type="entry name" value="ACONITASE_1"/>
    <property type="match status" value="1"/>
</dbReference>
<comment type="pathway">
    <text evidence="3">Carbohydrate metabolism; tricarboxylic acid cycle; isocitrate from oxaloacetate: step 2/2.</text>
</comment>
<dbReference type="Gene3D" id="3.20.19.10">
    <property type="entry name" value="Aconitase, domain 4"/>
    <property type="match status" value="1"/>
</dbReference>
<proteinExistence type="inferred from homology"/>
<dbReference type="PRINTS" id="PR00415">
    <property type="entry name" value="ACONITASE"/>
</dbReference>
<evidence type="ECO:0000256" key="11">
    <source>
        <dbReference type="ARBA" id="ARBA00023014"/>
    </source>
</evidence>
<evidence type="ECO:0000256" key="1">
    <source>
        <dbReference type="ARBA" id="ARBA00000118"/>
    </source>
</evidence>
<comment type="function">
    <text evidence="14">Catalyzes the isomerization of citrate to isocitrate via cis-aconitate.</text>
</comment>
<keyword evidence="10 14" id="KW-0408">Iron</keyword>
<dbReference type="NCBIfam" id="TIGR01341">
    <property type="entry name" value="aconitase_1"/>
    <property type="match status" value="1"/>
</dbReference>
<evidence type="ECO:0000256" key="14">
    <source>
        <dbReference type="RuleBase" id="RU361275"/>
    </source>
</evidence>
<dbReference type="GO" id="GO:0051539">
    <property type="term" value="F:4 iron, 4 sulfur cluster binding"/>
    <property type="evidence" value="ECO:0007669"/>
    <property type="project" value="UniProtKB-KW"/>
</dbReference>
<sequence>MSLQVAPHTLTVSGQDYQYYSLPHAASSLSANLDRLPKTIKILLENLLRFSEPQADIMALAEWKPQSERMEIAWRPTRVLMQDFTGVPAIVDLAAMRDAVASHGADPSVVNPQIPVDLVIDHSVTVERFGDDQAFADNVAIEMERNRERYRFLHWGQQAFENFRVVPPGTGICHQVNLEYLASVVHNQQADGSTMLSPDTLVGTDSHTTMINGLAVLGWGVGGIEAEAAMLGQPISMLIPDVIGFHLHGSLGEGITATDLVLTVTQMLRQKGVVGKFVEFFGEGLDVLPLADRATIANMAPEYGATCGFFPVDQLTLNYLKLSGRSEQQVAVVEAYCKAQGLWRDSSVADPEFTDVLDLDLATVQSSLAGPKRPQDRVAMVDVGRVFGEVMVADQPDVDQDARADVAGAEYSLTHGDVVIAAITSCTNTSNPAVMLCAGLLAKKANELGLKTKPWVKTSLAPGSKVVSDYLNKSGVQTHLDALGFNLVGYGCTTCIGNSGPLPELIGAAIEQGDLNVCSVLSGNRNFEGRIHPLTKSNWLASPPLVVAYALAGTMRIDLSREPLGEDVSGNPVYLKDIWPSTTEVAAAVSLVSGDMFQTQYADVFSGDEQWQNMDVADSQLYPWDEDSTYIRLPTFFTLPNNQDDIESASILAKLGNSITTDHISPAGAIAANSPAADYLRSHGVEPEDFNSYGSRRGNHEVMMRGTFANIRIRNEMVPDVVGGYTRDLLDDEIKPIFTAAMDYQQKGIPLVVVAGKEYGTGSSRDWAAKGTLLQGVRAVIAESFERIHRSNLLGMGVLPLQFAAGQNRESLGLTGKEKITIRGLGEQLSAKCSLTMEIVYDDGRQGQAELLCRLDTEEELKAYRSGGILRYVLNQLVAE</sequence>
<feature type="domain" description="Aconitase/3-isopropylmalate dehydratase large subunit alpha/beta/alpha" evidence="15">
    <location>
        <begin position="69"/>
        <end position="553"/>
    </location>
</feature>
<dbReference type="InterPro" id="IPR006249">
    <property type="entry name" value="Aconitase/IRP2"/>
</dbReference>
<comment type="catalytic activity">
    <reaction evidence="1">
        <text>(2S,3R)-3-hydroxybutane-1,2,3-tricarboxylate = 2-methyl-cis-aconitate + H2O</text>
        <dbReference type="Rhea" id="RHEA:17941"/>
        <dbReference type="ChEBI" id="CHEBI:15377"/>
        <dbReference type="ChEBI" id="CHEBI:57429"/>
        <dbReference type="ChEBI" id="CHEBI:57872"/>
        <dbReference type="EC" id="4.2.1.99"/>
    </reaction>
</comment>
<dbReference type="UniPathway" id="UPA00223">
    <property type="reaction ID" value="UER00718"/>
</dbReference>
<keyword evidence="14" id="KW-0004">4Fe-4S</keyword>
<dbReference type="PANTHER" id="PTHR11670">
    <property type="entry name" value="ACONITASE/IRON-RESPONSIVE ELEMENT FAMILY MEMBER"/>
    <property type="match status" value="1"/>
</dbReference>
<dbReference type="Gene3D" id="3.30.499.10">
    <property type="entry name" value="Aconitase, domain 3"/>
    <property type="match status" value="2"/>
</dbReference>
<evidence type="ECO:0000256" key="10">
    <source>
        <dbReference type="ARBA" id="ARBA00023004"/>
    </source>
</evidence>
<evidence type="ECO:0000256" key="3">
    <source>
        <dbReference type="ARBA" id="ARBA00004717"/>
    </source>
</evidence>
<keyword evidence="18" id="KW-1185">Reference proteome</keyword>
<evidence type="ECO:0000256" key="5">
    <source>
        <dbReference type="ARBA" id="ARBA00007185"/>
    </source>
</evidence>
<gene>
    <name evidence="17" type="ORF">Dace_1933</name>
</gene>
<keyword evidence="8" id="KW-0479">Metal-binding</keyword>
<keyword evidence="12 14" id="KW-0456">Lyase</keyword>
<name>Q1K1B9_DESA6</name>
<dbReference type="OrthoDB" id="9764318at2"/>
<dbReference type="GO" id="GO:0047456">
    <property type="term" value="F:2-methylisocitrate dehydratase activity"/>
    <property type="evidence" value="ECO:0007669"/>
    <property type="project" value="UniProtKB-EC"/>
</dbReference>
<dbReference type="InterPro" id="IPR015928">
    <property type="entry name" value="Aconitase/3IPM_dehydase_swvl"/>
</dbReference>
<organism evidence="17 18">
    <name type="scientific">Desulfuromonas acetoxidans (strain DSM 684 / 11070)</name>
    <dbReference type="NCBI Taxonomy" id="281689"/>
    <lineage>
        <taxon>Bacteria</taxon>
        <taxon>Pseudomonadati</taxon>
        <taxon>Thermodesulfobacteriota</taxon>
        <taxon>Desulfuromonadia</taxon>
        <taxon>Desulfuromonadales</taxon>
        <taxon>Desulfuromonadaceae</taxon>
        <taxon>Desulfuromonas</taxon>
    </lineage>
</organism>
<dbReference type="EMBL" id="AAEW02000005">
    <property type="protein sequence ID" value="EAT16469.1"/>
    <property type="molecule type" value="Genomic_DNA"/>
</dbReference>
<dbReference type="Pfam" id="PF00330">
    <property type="entry name" value="Aconitase"/>
    <property type="match status" value="1"/>
</dbReference>
<dbReference type="CDD" id="cd01586">
    <property type="entry name" value="AcnA_IRP"/>
    <property type="match status" value="1"/>
</dbReference>
<dbReference type="SUPFAM" id="SSF52016">
    <property type="entry name" value="LeuD/IlvD-like"/>
    <property type="match status" value="1"/>
</dbReference>
<reference evidence="17" key="1">
    <citation type="submission" date="2006-05" db="EMBL/GenBank/DDBJ databases">
        <title>Annotation of the draft genome assembly of Desulfuromonas acetoxidans DSM 684.</title>
        <authorList>
            <consortium name="US DOE Joint Genome Institute (JGI-ORNL)"/>
            <person name="Larimer F."/>
            <person name="Land M."/>
            <person name="Hauser L."/>
        </authorList>
    </citation>
    <scope>NUCLEOTIDE SEQUENCE [LARGE SCALE GENOMIC DNA]</scope>
    <source>
        <strain evidence="17">DSM 684</strain>
    </source>
</reference>
<dbReference type="InterPro" id="IPR000573">
    <property type="entry name" value="AconitaseA/IPMdHydase_ssu_swvl"/>
</dbReference>
<dbReference type="InterPro" id="IPR018136">
    <property type="entry name" value="Aconitase_4Fe-4S_BS"/>
</dbReference>
<reference evidence="17" key="2">
    <citation type="submission" date="2006-05" db="EMBL/GenBank/DDBJ databases">
        <title>Sequencing of the draft genome and assembly of Desulfuromonas acetoxidans DSM 684.</title>
        <authorList>
            <consortium name="US DOE Joint Genome Institute (JGI-PGF)"/>
            <person name="Copeland A."/>
            <person name="Lucas S."/>
            <person name="Lapidus A."/>
            <person name="Barry K."/>
            <person name="Detter J.C."/>
            <person name="Glavina del Rio T."/>
            <person name="Hammon N."/>
            <person name="Israni S."/>
            <person name="Dalin E."/>
            <person name="Tice H."/>
            <person name="Bruce D."/>
            <person name="Pitluck S."/>
            <person name="Richardson P."/>
        </authorList>
    </citation>
    <scope>NUCLEOTIDE SEQUENCE [LARGE SCALE GENOMIC DNA]</scope>
    <source>
        <strain evidence="17">DSM 684</strain>
    </source>
</reference>
<comment type="caution">
    <text evidence="17">The sequence shown here is derived from an EMBL/GenBank/DDBJ whole genome shotgun (WGS) entry which is preliminary data.</text>
</comment>
<dbReference type="FunFam" id="3.30.499.10:FF:000002">
    <property type="entry name" value="Aconitate hydratase"/>
    <property type="match status" value="1"/>
</dbReference>
<dbReference type="GO" id="GO:0006099">
    <property type="term" value="P:tricarboxylic acid cycle"/>
    <property type="evidence" value="ECO:0007669"/>
    <property type="project" value="UniProtKB-UniPathway"/>
</dbReference>
<dbReference type="InterPro" id="IPR036008">
    <property type="entry name" value="Aconitase_4Fe-4S_dom"/>
</dbReference>
<dbReference type="InterPro" id="IPR044137">
    <property type="entry name" value="AcnA_IRP_Swivel"/>
</dbReference>
<evidence type="ECO:0000313" key="17">
    <source>
        <dbReference type="EMBL" id="EAT16469.1"/>
    </source>
</evidence>
<evidence type="ECO:0000259" key="16">
    <source>
        <dbReference type="Pfam" id="PF00694"/>
    </source>
</evidence>
<keyword evidence="9" id="KW-0694">RNA-binding</keyword>
<evidence type="ECO:0000256" key="13">
    <source>
        <dbReference type="ARBA" id="ARBA00023501"/>
    </source>
</evidence>
<dbReference type="GO" id="GO:0003994">
    <property type="term" value="F:aconitate hydratase activity"/>
    <property type="evidence" value="ECO:0007669"/>
    <property type="project" value="UniProtKB-EC"/>
</dbReference>
<evidence type="ECO:0000256" key="8">
    <source>
        <dbReference type="ARBA" id="ARBA00022723"/>
    </source>
</evidence>
<dbReference type="FunFam" id="3.30.499.10:FF:000020">
    <property type="entry name" value="Aconitate hydratase A"/>
    <property type="match status" value="1"/>
</dbReference>
<evidence type="ECO:0000259" key="15">
    <source>
        <dbReference type="Pfam" id="PF00330"/>
    </source>
</evidence>
<dbReference type="Pfam" id="PF00694">
    <property type="entry name" value="Aconitase_C"/>
    <property type="match status" value="1"/>
</dbReference>
<evidence type="ECO:0000256" key="7">
    <source>
        <dbReference type="ARBA" id="ARBA00022532"/>
    </source>
</evidence>
<dbReference type="AlphaFoldDB" id="Q1K1B9"/>
<comment type="similarity">
    <text evidence="5 14">Belongs to the aconitase/IPM isomerase family.</text>
</comment>
<feature type="domain" description="Aconitase A/isopropylmalate dehydratase small subunit swivel" evidence="16">
    <location>
        <begin position="678"/>
        <end position="805"/>
    </location>
</feature>
<dbReference type="GO" id="GO:0003723">
    <property type="term" value="F:RNA binding"/>
    <property type="evidence" value="ECO:0007669"/>
    <property type="project" value="UniProtKB-KW"/>
</dbReference>
<keyword evidence="7" id="KW-0816">Tricarboxylic acid cycle</keyword>
<evidence type="ECO:0000256" key="9">
    <source>
        <dbReference type="ARBA" id="ARBA00022884"/>
    </source>
</evidence>
<comment type="subunit">
    <text evidence="6">Monomer.</text>
</comment>
<dbReference type="SUPFAM" id="SSF53732">
    <property type="entry name" value="Aconitase iron-sulfur domain"/>
    <property type="match status" value="1"/>
</dbReference>
<evidence type="ECO:0000256" key="12">
    <source>
        <dbReference type="ARBA" id="ARBA00023239"/>
    </source>
</evidence>
<keyword evidence="11 14" id="KW-0411">Iron-sulfur</keyword>
<dbReference type="NCBIfam" id="NF009520">
    <property type="entry name" value="PRK12881.1"/>
    <property type="match status" value="1"/>
</dbReference>
<dbReference type="RefSeq" id="WP_005999169.1">
    <property type="nucleotide sequence ID" value="NZ_AAEW02000005.1"/>
</dbReference>
<evidence type="ECO:0000256" key="6">
    <source>
        <dbReference type="ARBA" id="ARBA00011245"/>
    </source>
</evidence>
<dbReference type="EC" id="4.2.1.3" evidence="14"/>
<protein>
    <recommendedName>
        <fullName evidence="14">Aconitate hydratase</fullName>
        <shortName evidence="14">Aconitase</shortName>
        <ecNumber evidence="14">4.2.1.3</ecNumber>
    </recommendedName>
</protein>